<protein>
    <submittedName>
        <fullName evidence="1">OLC1v1004901C1</fullName>
    </submittedName>
</protein>
<evidence type="ECO:0000313" key="1">
    <source>
        <dbReference type="EMBL" id="CAI9105879.1"/>
    </source>
</evidence>
<dbReference type="EMBL" id="OX459122">
    <property type="protein sequence ID" value="CAI9105879.1"/>
    <property type="molecule type" value="Genomic_DNA"/>
</dbReference>
<evidence type="ECO:0000313" key="2">
    <source>
        <dbReference type="Proteomes" id="UP001161247"/>
    </source>
</evidence>
<sequence>MSEELEWVDLARLVDEAEDFILRREASWSLDSFTKNVMEDVIMELRFLSIFFGYFGLWSLAPSAAPPSSRPSSPMSHLDGDEMDSLLIEVSAIGEELDRFFQHPLFDRFSEDPQQKLIAKLVNLGRSVRHPFRSKRSKLLRVLIPLRDSIASVQSRARYVYQGFSLSRLSFHLQPNWSETEVDYDWKLFRFLLEKNLTCFKYQSSEIDSLFKTLRRILDSLDWLLTTSRSNSGNTNNYPRWPPWKENVMAHQFIGMLLHVAHCYCLCCLSPSDGLC</sequence>
<dbReference type="AlphaFoldDB" id="A0AAV1DFS5"/>
<proteinExistence type="predicted"/>
<dbReference type="Proteomes" id="UP001161247">
    <property type="component" value="Chromosome 5"/>
</dbReference>
<keyword evidence="2" id="KW-1185">Reference proteome</keyword>
<accession>A0AAV1DFS5</accession>
<reference evidence="1" key="1">
    <citation type="submission" date="2023-03" db="EMBL/GenBank/DDBJ databases">
        <authorList>
            <person name="Julca I."/>
        </authorList>
    </citation>
    <scope>NUCLEOTIDE SEQUENCE</scope>
</reference>
<gene>
    <name evidence="1" type="ORF">OLC1_LOCUS14482</name>
</gene>
<name>A0AAV1DFS5_OLDCO</name>
<organism evidence="1 2">
    <name type="scientific">Oldenlandia corymbosa var. corymbosa</name>
    <dbReference type="NCBI Taxonomy" id="529605"/>
    <lineage>
        <taxon>Eukaryota</taxon>
        <taxon>Viridiplantae</taxon>
        <taxon>Streptophyta</taxon>
        <taxon>Embryophyta</taxon>
        <taxon>Tracheophyta</taxon>
        <taxon>Spermatophyta</taxon>
        <taxon>Magnoliopsida</taxon>
        <taxon>eudicotyledons</taxon>
        <taxon>Gunneridae</taxon>
        <taxon>Pentapetalae</taxon>
        <taxon>asterids</taxon>
        <taxon>lamiids</taxon>
        <taxon>Gentianales</taxon>
        <taxon>Rubiaceae</taxon>
        <taxon>Rubioideae</taxon>
        <taxon>Spermacoceae</taxon>
        <taxon>Hedyotis-Oldenlandia complex</taxon>
        <taxon>Oldenlandia</taxon>
    </lineage>
</organism>